<feature type="transmembrane region" description="Helical" evidence="2">
    <location>
        <begin position="215"/>
        <end position="232"/>
    </location>
</feature>
<keyword evidence="4" id="KW-0378">Hydrolase</keyword>
<evidence type="ECO:0000256" key="2">
    <source>
        <dbReference type="SAM" id="Phobius"/>
    </source>
</evidence>
<dbReference type="PANTHER" id="PTHR35797:SF1">
    <property type="entry name" value="PROTEASE"/>
    <property type="match status" value="1"/>
</dbReference>
<keyword evidence="2" id="KW-1133">Transmembrane helix</keyword>
<dbReference type="GO" id="GO:0016787">
    <property type="term" value="F:hydrolase activity"/>
    <property type="evidence" value="ECO:0007669"/>
    <property type="project" value="UniProtKB-KW"/>
</dbReference>
<accession>A0ABW0FKT4</accession>
<dbReference type="Proteomes" id="UP001595937">
    <property type="component" value="Unassembled WGS sequence"/>
</dbReference>
<protein>
    <submittedName>
        <fullName evidence="4">CPBP family intramembrane glutamic endopeptidase</fullName>
        <ecNumber evidence="4">3.4.-.-</ecNumber>
    </submittedName>
</protein>
<evidence type="ECO:0000256" key="1">
    <source>
        <dbReference type="SAM" id="MobiDB-lite"/>
    </source>
</evidence>
<dbReference type="InterPro" id="IPR042150">
    <property type="entry name" value="MmRce1-like"/>
</dbReference>
<organism evidence="4 5">
    <name type="scientific">Brachybacterium tyrofermentans</name>
    <dbReference type="NCBI Taxonomy" id="47848"/>
    <lineage>
        <taxon>Bacteria</taxon>
        <taxon>Bacillati</taxon>
        <taxon>Actinomycetota</taxon>
        <taxon>Actinomycetes</taxon>
        <taxon>Micrococcales</taxon>
        <taxon>Dermabacteraceae</taxon>
        <taxon>Brachybacterium</taxon>
    </lineage>
</organism>
<keyword evidence="2" id="KW-0472">Membrane</keyword>
<feature type="transmembrane region" description="Helical" evidence="2">
    <location>
        <begin position="71"/>
        <end position="91"/>
    </location>
</feature>
<dbReference type="EC" id="3.4.-.-" evidence="4"/>
<sequence>MSSRPVVPTDPDVPDVPSDPGAPASRHWSPAPAAPQAVIDSPARVGLFVLIATAVATALSIPLATGLLPESALGLVVPLAQLSPLLAALLVRRRDEPWWRSLALHVPSGRALLIAVLAAITVFTLVPVTRLLIGVVGGASPLADAPPLLGLLLAVPVVLATQAVFAIGEEAGWRGWLQSTLEPLGFWRMSLAIGGLWALWHLPVVLALGLSGREMVSYLGTIVAVAPLLSVLRRLSGTAWAAIIGHGLLNSLRVALEQNVLGPVDPTLLWVMDLSSWALWLGVAWVILRVADGLTPAGITSTTAPAGTPDRTDPRPS</sequence>
<dbReference type="GeneID" id="303295681"/>
<gene>
    <name evidence="4" type="ORF">ACFPK8_14680</name>
</gene>
<feature type="transmembrane region" description="Helical" evidence="2">
    <location>
        <begin position="148"/>
        <end position="168"/>
    </location>
</feature>
<dbReference type="EMBL" id="JBHSLN010000081">
    <property type="protein sequence ID" value="MFC5298754.1"/>
    <property type="molecule type" value="Genomic_DNA"/>
</dbReference>
<feature type="transmembrane region" description="Helical" evidence="2">
    <location>
        <begin position="189"/>
        <end position="209"/>
    </location>
</feature>
<feature type="transmembrane region" description="Helical" evidence="2">
    <location>
        <begin position="268"/>
        <end position="288"/>
    </location>
</feature>
<dbReference type="Pfam" id="PF02517">
    <property type="entry name" value="Rce1-like"/>
    <property type="match status" value="1"/>
</dbReference>
<name>A0ABW0FKT4_9MICO</name>
<evidence type="ECO:0000313" key="4">
    <source>
        <dbReference type="EMBL" id="MFC5298754.1"/>
    </source>
</evidence>
<reference evidence="5" key="1">
    <citation type="journal article" date="2019" name="Int. J. Syst. Evol. Microbiol.">
        <title>The Global Catalogue of Microorganisms (GCM) 10K type strain sequencing project: providing services to taxonomists for standard genome sequencing and annotation.</title>
        <authorList>
            <consortium name="The Broad Institute Genomics Platform"/>
            <consortium name="The Broad Institute Genome Sequencing Center for Infectious Disease"/>
            <person name="Wu L."/>
            <person name="Ma J."/>
        </authorList>
    </citation>
    <scope>NUCLEOTIDE SEQUENCE [LARGE SCALE GENOMIC DNA]</scope>
    <source>
        <strain evidence="5">CGMCC 1.16455</strain>
    </source>
</reference>
<dbReference type="PANTHER" id="PTHR35797">
    <property type="entry name" value="PROTEASE-RELATED"/>
    <property type="match status" value="1"/>
</dbReference>
<keyword evidence="5" id="KW-1185">Reference proteome</keyword>
<feature type="domain" description="CAAX prenyl protease 2/Lysostaphin resistance protein A-like" evidence="3">
    <location>
        <begin position="155"/>
        <end position="251"/>
    </location>
</feature>
<comment type="caution">
    <text evidence="4">The sequence shown here is derived from an EMBL/GenBank/DDBJ whole genome shotgun (WGS) entry which is preliminary data.</text>
</comment>
<feature type="transmembrane region" description="Helical" evidence="2">
    <location>
        <begin position="239"/>
        <end position="256"/>
    </location>
</feature>
<proteinExistence type="predicted"/>
<feature type="region of interest" description="Disordered" evidence="1">
    <location>
        <begin position="1"/>
        <end position="29"/>
    </location>
</feature>
<feature type="compositionally biased region" description="Low complexity" evidence="1">
    <location>
        <begin position="1"/>
        <end position="19"/>
    </location>
</feature>
<feature type="transmembrane region" description="Helical" evidence="2">
    <location>
        <begin position="112"/>
        <end position="136"/>
    </location>
</feature>
<keyword evidence="2" id="KW-0812">Transmembrane</keyword>
<feature type="transmembrane region" description="Helical" evidence="2">
    <location>
        <begin position="45"/>
        <end position="65"/>
    </location>
</feature>
<evidence type="ECO:0000313" key="5">
    <source>
        <dbReference type="Proteomes" id="UP001595937"/>
    </source>
</evidence>
<dbReference type="InterPro" id="IPR003675">
    <property type="entry name" value="Rce1/LyrA-like_dom"/>
</dbReference>
<evidence type="ECO:0000259" key="3">
    <source>
        <dbReference type="Pfam" id="PF02517"/>
    </source>
</evidence>
<dbReference type="RefSeq" id="WP_343921967.1">
    <property type="nucleotide sequence ID" value="NZ_BAAAIR010000004.1"/>
</dbReference>